<proteinExistence type="predicted"/>
<feature type="region of interest" description="Disordered" evidence="1">
    <location>
        <begin position="1"/>
        <end position="21"/>
    </location>
</feature>
<feature type="compositionally biased region" description="Polar residues" evidence="1">
    <location>
        <begin position="1"/>
        <end position="10"/>
    </location>
</feature>
<evidence type="ECO:0000313" key="2">
    <source>
        <dbReference type="EMBL" id="KAG1326719.1"/>
    </source>
</evidence>
<dbReference type="Proteomes" id="UP000797356">
    <property type="component" value="Chromosome 1"/>
</dbReference>
<name>A0A8K0HV44_COCNU</name>
<sequence length="97" mass="10654">MLSLTNSRISASGLGAQPPYKRGTKRILRYGIRDKHKQGEEKGECSLLFWLSSSFLFTLSKALANLSIGESCHNTAGEYGFSLQVLFGVADSGRRQL</sequence>
<protein>
    <submittedName>
        <fullName evidence="2">Uncharacterized protein</fullName>
    </submittedName>
</protein>
<evidence type="ECO:0000256" key="1">
    <source>
        <dbReference type="SAM" id="MobiDB-lite"/>
    </source>
</evidence>
<dbReference type="AlphaFoldDB" id="A0A8K0HV44"/>
<dbReference type="EMBL" id="CM017872">
    <property type="protein sequence ID" value="KAG1326719.1"/>
    <property type="molecule type" value="Genomic_DNA"/>
</dbReference>
<comment type="caution">
    <text evidence="2">The sequence shown here is derived from an EMBL/GenBank/DDBJ whole genome shotgun (WGS) entry which is preliminary data.</text>
</comment>
<accession>A0A8K0HV44</accession>
<evidence type="ECO:0000313" key="3">
    <source>
        <dbReference type="Proteomes" id="UP000797356"/>
    </source>
</evidence>
<organism evidence="2 3">
    <name type="scientific">Cocos nucifera</name>
    <name type="common">Coconut palm</name>
    <dbReference type="NCBI Taxonomy" id="13894"/>
    <lineage>
        <taxon>Eukaryota</taxon>
        <taxon>Viridiplantae</taxon>
        <taxon>Streptophyta</taxon>
        <taxon>Embryophyta</taxon>
        <taxon>Tracheophyta</taxon>
        <taxon>Spermatophyta</taxon>
        <taxon>Magnoliopsida</taxon>
        <taxon>Liliopsida</taxon>
        <taxon>Arecaceae</taxon>
        <taxon>Arecoideae</taxon>
        <taxon>Cocoseae</taxon>
        <taxon>Attaleinae</taxon>
        <taxon>Cocos</taxon>
    </lineage>
</organism>
<keyword evidence="3" id="KW-1185">Reference proteome</keyword>
<reference evidence="2" key="1">
    <citation type="journal article" date="2017" name="Gigascience">
        <title>The genome draft of coconut (Cocos nucifera).</title>
        <authorList>
            <person name="Xiao Y."/>
            <person name="Xu P."/>
            <person name="Fan H."/>
            <person name="Baudouin L."/>
            <person name="Xia W."/>
            <person name="Bocs S."/>
            <person name="Xu J."/>
            <person name="Li Q."/>
            <person name="Guo A."/>
            <person name="Zhou L."/>
            <person name="Li J."/>
            <person name="Wu Y."/>
            <person name="Ma Z."/>
            <person name="Armero A."/>
            <person name="Issali A.E."/>
            <person name="Liu N."/>
            <person name="Peng M."/>
            <person name="Yang Y."/>
        </authorList>
    </citation>
    <scope>NUCLEOTIDE SEQUENCE</scope>
    <source>
        <tissue evidence="2">Spear leaf of Hainan Tall coconut</tissue>
    </source>
</reference>
<reference evidence="2" key="2">
    <citation type="submission" date="2019-07" db="EMBL/GenBank/DDBJ databases">
        <authorList>
            <person name="Yang Y."/>
            <person name="Bocs S."/>
            <person name="Baudouin L."/>
        </authorList>
    </citation>
    <scope>NUCLEOTIDE SEQUENCE</scope>
    <source>
        <tissue evidence="2">Spear leaf of Hainan Tall coconut</tissue>
    </source>
</reference>
<gene>
    <name evidence="2" type="ORF">COCNU_01G006530</name>
</gene>